<feature type="transmembrane region" description="Helical" evidence="1">
    <location>
        <begin position="36"/>
        <end position="55"/>
    </location>
</feature>
<feature type="domain" description="Type II secretion system protein GspB C-terminal" evidence="2">
    <location>
        <begin position="166"/>
        <end position="222"/>
    </location>
</feature>
<keyword evidence="4" id="KW-1185">Reference proteome</keyword>
<sequence length="231" mass="24962">MSSVLNALKKQSSPLLQTPHPVALESAPARGGSGRWWLLVLIGALIIGVLGGRLISQSEPQQRMPEVVQPVAATQAAHYSLGTIVPIRQPMWPNPVAETPAVEGVEIVSQARTQASESIVSDNQAIDLNQISPELLNAFDAALSEQSGQSVIPKLAELSLSFQRTIPSFSYDGHQYSSREEARWVVLNGIRLHEGETLQGLRVLAIGPSHVVLAKDAQAFQQSALDDWTRP</sequence>
<protein>
    <submittedName>
        <fullName evidence="3">General secretion pathway protein B</fullName>
    </submittedName>
</protein>
<keyword evidence="1" id="KW-1133">Transmembrane helix</keyword>
<dbReference type="OrthoDB" id="5432325at2"/>
<dbReference type="AlphaFoldDB" id="A0A1G6B2X4"/>
<keyword evidence="1" id="KW-0812">Transmembrane</keyword>
<dbReference type="Proteomes" id="UP000199626">
    <property type="component" value="Unassembled WGS sequence"/>
</dbReference>
<name>A0A1G6B2X4_9GAMM</name>
<dbReference type="RefSeq" id="WP_092591633.1">
    <property type="nucleotide sequence ID" value="NZ_FMXN01000002.1"/>
</dbReference>
<keyword evidence="1" id="KW-0472">Membrane</keyword>
<evidence type="ECO:0000313" key="4">
    <source>
        <dbReference type="Proteomes" id="UP000199626"/>
    </source>
</evidence>
<dbReference type="Pfam" id="PF16537">
    <property type="entry name" value="T2SSB"/>
    <property type="match status" value="1"/>
</dbReference>
<dbReference type="InterPro" id="IPR032389">
    <property type="entry name" value="GspB_C"/>
</dbReference>
<reference evidence="4" key="1">
    <citation type="submission" date="2016-10" db="EMBL/GenBank/DDBJ databases">
        <authorList>
            <person name="Varghese N."/>
            <person name="Submissions S."/>
        </authorList>
    </citation>
    <scope>NUCLEOTIDE SEQUENCE [LARGE SCALE GENOMIC DNA]</scope>
    <source>
        <strain evidence="4">CGMCC 1.10824</strain>
    </source>
</reference>
<evidence type="ECO:0000256" key="1">
    <source>
        <dbReference type="SAM" id="Phobius"/>
    </source>
</evidence>
<accession>A0A1G6B2X4</accession>
<dbReference type="GO" id="GO:0015627">
    <property type="term" value="C:type II protein secretion system complex"/>
    <property type="evidence" value="ECO:0007669"/>
    <property type="project" value="InterPro"/>
</dbReference>
<gene>
    <name evidence="3" type="ORF">SAMN02927930_00621</name>
</gene>
<evidence type="ECO:0000313" key="3">
    <source>
        <dbReference type="EMBL" id="SDB14996.1"/>
    </source>
</evidence>
<dbReference type="STRING" id="1159017.SAMN02927930_00621"/>
<dbReference type="EMBL" id="FMXN01000002">
    <property type="protein sequence ID" value="SDB14996.1"/>
    <property type="molecule type" value="Genomic_DNA"/>
</dbReference>
<organism evidence="3 4">
    <name type="scientific">Pseudidiomarina indica</name>
    <dbReference type="NCBI Taxonomy" id="1159017"/>
    <lineage>
        <taxon>Bacteria</taxon>
        <taxon>Pseudomonadati</taxon>
        <taxon>Pseudomonadota</taxon>
        <taxon>Gammaproteobacteria</taxon>
        <taxon>Alteromonadales</taxon>
        <taxon>Idiomarinaceae</taxon>
        <taxon>Pseudidiomarina</taxon>
    </lineage>
</organism>
<proteinExistence type="predicted"/>
<evidence type="ECO:0000259" key="2">
    <source>
        <dbReference type="Pfam" id="PF16537"/>
    </source>
</evidence>